<dbReference type="AlphaFoldDB" id="A0ABD5ZCF5"/>
<feature type="region of interest" description="Disordered" evidence="1">
    <location>
        <begin position="1"/>
        <end position="22"/>
    </location>
</feature>
<accession>A0ABD5ZCF5</accession>
<feature type="region of interest" description="Disordered" evidence="1">
    <location>
        <begin position="170"/>
        <end position="193"/>
    </location>
</feature>
<dbReference type="Gene3D" id="1.10.287.110">
    <property type="entry name" value="DnaJ domain"/>
    <property type="match status" value="1"/>
</dbReference>
<reference evidence="3 4" key="1">
    <citation type="journal article" date="2019" name="Int. J. Syst. Evol. Microbiol.">
        <title>The Global Catalogue of Microorganisms (GCM) 10K type strain sequencing project: providing services to taxonomists for standard genome sequencing and annotation.</title>
        <authorList>
            <consortium name="The Broad Institute Genomics Platform"/>
            <consortium name="The Broad Institute Genome Sequencing Center for Infectious Disease"/>
            <person name="Wu L."/>
            <person name="Ma J."/>
        </authorList>
    </citation>
    <scope>NUCLEOTIDE SEQUENCE [LARGE SCALE GENOMIC DNA]</scope>
    <source>
        <strain evidence="3 4">DSM 29988</strain>
    </source>
</reference>
<dbReference type="PROSITE" id="PS50076">
    <property type="entry name" value="DNAJ_2"/>
    <property type="match status" value="1"/>
</dbReference>
<evidence type="ECO:0000256" key="1">
    <source>
        <dbReference type="SAM" id="MobiDB-lite"/>
    </source>
</evidence>
<dbReference type="CDD" id="cd06257">
    <property type="entry name" value="DnaJ"/>
    <property type="match status" value="1"/>
</dbReference>
<gene>
    <name evidence="3" type="ORF">ACFQJC_04900</name>
</gene>
<dbReference type="EMBL" id="JBHTAA010000001">
    <property type="protein sequence ID" value="MFC7202843.1"/>
    <property type="molecule type" value="Genomic_DNA"/>
</dbReference>
<evidence type="ECO:0000313" key="3">
    <source>
        <dbReference type="EMBL" id="MFC7202843.1"/>
    </source>
</evidence>
<protein>
    <submittedName>
        <fullName evidence="3">J domain-containing protein</fullName>
    </submittedName>
</protein>
<sequence>MSLNWPPNFPRTPDRDRTRNNNLDVTMSRAFSDLEKTLDRLGADDYDYEFDAQQRKKDKRPYANARPDDPSFVVRWSMDGEQFAVACDRYSRLRDNVRTVGMYLEEKRKMESRPVATGESEFSNARLPPADEEAVVAAPASQEPHEVLDVEPDAHREEVKTAYYALVQGRHSDKGGSRREFDELQEAKEAMLE</sequence>
<organism evidence="3 4">
    <name type="scientific">Haloferax namakaokahaiae</name>
    <dbReference type="NCBI Taxonomy" id="1748331"/>
    <lineage>
        <taxon>Archaea</taxon>
        <taxon>Methanobacteriati</taxon>
        <taxon>Methanobacteriota</taxon>
        <taxon>Stenosarchaea group</taxon>
        <taxon>Halobacteria</taxon>
        <taxon>Halobacteriales</taxon>
        <taxon>Haloferacaceae</taxon>
        <taxon>Haloferax</taxon>
    </lineage>
</organism>
<evidence type="ECO:0000313" key="4">
    <source>
        <dbReference type="Proteomes" id="UP001596481"/>
    </source>
</evidence>
<dbReference type="RefSeq" id="WP_390222130.1">
    <property type="nucleotide sequence ID" value="NZ_JBHTAA010000001.1"/>
</dbReference>
<evidence type="ECO:0000259" key="2">
    <source>
        <dbReference type="PROSITE" id="PS50076"/>
    </source>
</evidence>
<dbReference type="InterPro" id="IPR036869">
    <property type="entry name" value="J_dom_sf"/>
</dbReference>
<comment type="caution">
    <text evidence="3">The sequence shown here is derived from an EMBL/GenBank/DDBJ whole genome shotgun (WGS) entry which is preliminary data.</text>
</comment>
<feature type="domain" description="J" evidence="2">
    <location>
        <begin position="143"/>
        <end position="193"/>
    </location>
</feature>
<proteinExistence type="predicted"/>
<dbReference type="Proteomes" id="UP001596481">
    <property type="component" value="Unassembled WGS sequence"/>
</dbReference>
<name>A0ABD5ZCF5_9EURY</name>
<dbReference type="SUPFAM" id="SSF46565">
    <property type="entry name" value="Chaperone J-domain"/>
    <property type="match status" value="1"/>
</dbReference>
<feature type="region of interest" description="Disordered" evidence="1">
    <location>
        <begin position="111"/>
        <end position="133"/>
    </location>
</feature>
<dbReference type="InterPro" id="IPR001623">
    <property type="entry name" value="DnaJ_domain"/>
</dbReference>
<keyword evidence="4" id="KW-1185">Reference proteome</keyword>